<sequence>FSTFRSVSPIIWPTTELLIILRSVPLFYWPTTNKIPGRRNLSTTLGRQLQPVNTEEIPTMTHINMDLTRSMCTHAFESFGMPSSAMIGRLPQDPPDKWLVFHIPQESSFKTSASDRSPICLNGKGELPTELSLYGRVKTKSTYIKSLAPDHLITVGYRGKNGTTTLAGRTWLNTSGQELTRRNIGFIDDTLNSESYI</sequence>
<gene>
    <name evidence="1" type="ORF">PSTG_09612</name>
</gene>
<comment type="caution">
    <text evidence="1">The sequence shown here is derived from an EMBL/GenBank/DDBJ whole genome shotgun (WGS) entry which is preliminary data.</text>
</comment>
<protein>
    <submittedName>
        <fullName evidence="1">Uncharacterized protein</fullName>
    </submittedName>
</protein>
<dbReference type="EMBL" id="AJIL01000073">
    <property type="protein sequence ID" value="KNE97037.1"/>
    <property type="molecule type" value="Genomic_DNA"/>
</dbReference>
<organism evidence="1 2">
    <name type="scientific">Puccinia striiformis f. sp. tritici PST-78</name>
    <dbReference type="NCBI Taxonomy" id="1165861"/>
    <lineage>
        <taxon>Eukaryota</taxon>
        <taxon>Fungi</taxon>
        <taxon>Dikarya</taxon>
        <taxon>Basidiomycota</taxon>
        <taxon>Pucciniomycotina</taxon>
        <taxon>Pucciniomycetes</taxon>
        <taxon>Pucciniales</taxon>
        <taxon>Pucciniaceae</taxon>
        <taxon>Puccinia</taxon>
    </lineage>
</organism>
<keyword evidence="2" id="KW-1185">Reference proteome</keyword>
<dbReference type="AlphaFoldDB" id="A0A0L0VCL8"/>
<name>A0A0L0VCL8_9BASI</name>
<accession>A0A0L0VCL8</accession>
<evidence type="ECO:0000313" key="2">
    <source>
        <dbReference type="Proteomes" id="UP000054564"/>
    </source>
</evidence>
<reference evidence="2" key="1">
    <citation type="submission" date="2014-03" db="EMBL/GenBank/DDBJ databases">
        <title>The Genome Sequence of Puccinia striiformis f. sp. tritici PST-78.</title>
        <authorList>
            <consortium name="The Broad Institute Genome Sequencing Platform"/>
            <person name="Cuomo C."/>
            <person name="Hulbert S."/>
            <person name="Chen X."/>
            <person name="Walker B."/>
            <person name="Young S.K."/>
            <person name="Zeng Q."/>
            <person name="Gargeya S."/>
            <person name="Fitzgerald M."/>
            <person name="Haas B."/>
            <person name="Abouelleil A."/>
            <person name="Alvarado L."/>
            <person name="Arachchi H.M."/>
            <person name="Berlin A.M."/>
            <person name="Chapman S.B."/>
            <person name="Goldberg J."/>
            <person name="Griggs A."/>
            <person name="Gujja S."/>
            <person name="Hansen M."/>
            <person name="Howarth C."/>
            <person name="Imamovic A."/>
            <person name="Larimer J."/>
            <person name="McCowan C."/>
            <person name="Montmayeur A."/>
            <person name="Murphy C."/>
            <person name="Neiman D."/>
            <person name="Pearson M."/>
            <person name="Priest M."/>
            <person name="Roberts A."/>
            <person name="Saif S."/>
            <person name="Shea T."/>
            <person name="Sisk P."/>
            <person name="Sykes S."/>
            <person name="Wortman J."/>
            <person name="Nusbaum C."/>
            <person name="Birren B."/>
        </authorList>
    </citation>
    <scope>NUCLEOTIDE SEQUENCE [LARGE SCALE GENOMIC DNA]</scope>
    <source>
        <strain evidence="2">race PST-78</strain>
    </source>
</reference>
<proteinExistence type="predicted"/>
<evidence type="ECO:0000313" key="1">
    <source>
        <dbReference type="EMBL" id="KNE97037.1"/>
    </source>
</evidence>
<feature type="non-terminal residue" evidence="1">
    <location>
        <position position="1"/>
    </location>
</feature>
<dbReference type="Proteomes" id="UP000054564">
    <property type="component" value="Unassembled WGS sequence"/>
</dbReference>